<dbReference type="Pfam" id="PF13614">
    <property type="entry name" value="AAA_31"/>
    <property type="match status" value="1"/>
</dbReference>
<organism evidence="2">
    <name type="scientific">Vibrio alginolyticus</name>
    <dbReference type="NCBI Taxonomy" id="663"/>
    <lineage>
        <taxon>Bacteria</taxon>
        <taxon>Pseudomonadati</taxon>
        <taxon>Pseudomonadota</taxon>
        <taxon>Gammaproteobacteria</taxon>
        <taxon>Vibrionales</taxon>
        <taxon>Vibrionaceae</taxon>
        <taxon>Vibrio</taxon>
    </lineage>
</organism>
<dbReference type="InterPro" id="IPR050678">
    <property type="entry name" value="DNA_Partitioning_ATPase"/>
</dbReference>
<dbReference type="RefSeq" id="WP_086048482.1">
    <property type="nucleotide sequence ID" value="NZ_CP017893.1"/>
</dbReference>
<dbReference type="AlphaFoldDB" id="A0A1W6UVG9"/>
<dbReference type="PANTHER" id="PTHR13696">
    <property type="entry name" value="P-LOOP CONTAINING NUCLEOSIDE TRIPHOSPHATE HYDROLASE"/>
    <property type="match status" value="1"/>
</dbReference>
<evidence type="ECO:0000259" key="1">
    <source>
        <dbReference type="Pfam" id="PF13614"/>
    </source>
</evidence>
<proteinExistence type="predicted"/>
<name>A0A1W6UVG9_VIBAL</name>
<dbReference type="EMBL" id="CP017904">
    <property type="protein sequence ID" value="ARP21936.1"/>
    <property type="molecule type" value="Genomic_DNA"/>
</dbReference>
<keyword evidence="2" id="KW-0614">Plasmid</keyword>
<dbReference type="InterPro" id="IPR027417">
    <property type="entry name" value="P-loop_NTPase"/>
</dbReference>
<feature type="domain" description="AAA" evidence="1">
    <location>
        <begin position="118"/>
        <end position="338"/>
    </location>
</feature>
<sequence length="430" mass="48680">MNFKLDQLKMLLANLITSAEKIKAKKTQLISDKHNISVVKPTFKTKELAKILDVDESAVLSAIKEINDNNPDFTIERSSPYNKAPYVLTYEDCLEITKELGILSLQQRREKGEEIECKVISVHNGKGGVGKSTTSATAATHSHFDFKNRPKTCLLDGDPQGTLSHLSDEEIRSSEDTITTIMADNFHVPRDVRLSNEKQSEYRAKLEKLMIPHKLGSITILPSLSVDKFFVVQYCEAFTKYGVPEATLEGLTEEAQSQAHQDSLDKVRNQIMTVFKDCIIEPLKPLFDQIIVDTNPDTNLTTLMYLYASTHLIVPVTGRSADIDAYKSFFTVLEMLSENMMPDDCGLFEVRSLITLNRRQPKEIDDNANKIMMNMNCFSAKIQYSTAYETASEKGVPIHWLERKRGGAVSPALEQITKFYDEYKLWLGWE</sequence>
<accession>A0A1W6UVG9</accession>
<dbReference type="Gene3D" id="3.40.50.300">
    <property type="entry name" value="P-loop containing nucleotide triphosphate hydrolases"/>
    <property type="match status" value="1"/>
</dbReference>
<evidence type="ECO:0000313" key="2">
    <source>
        <dbReference type="EMBL" id="ARP21936.1"/>
    </source>
</evidence>
<dbReference type="SUPFAM" id="SSF52540">
    <property type="entry name" value="P-loop containing nucleoside triphosphate hydrolases"/>
    <property type="match status" value="1"/>
</dbReference>
<dbReference type="PANTHER" id="PTHR13696:SF99">
    <property type="entry name" value="COBYRINIC ACID AC-DIAMIDE SYNTHASE"/>
    <property type="match status" value="1"/>
</dbReference>
<geneLocation type="plasmid" evidence="2">
    <name>pL289</name>
</geneLocation>
<dbReference type="InterPro" id="IPR025669">
    <property type="entry name" value="AAA_dom"/>
</dbReference>
<protein>
    <submittedName>
        <fullName evidence="2">CobQ/CobB/MinD/ParA nucleotide binding domain protein</fullName>
    </submittedName>
</protein>
<dbReference type="CDD" id="cd02042">
    <property type="entry name" value="ParAB_family"/>
    <property type="match status" value="1"/>
</dbReference>
<gene>
    <name evidence="2" type="ORF">K05K4_52340</name>
</gene>
<reference evidence="2" key="1">
    <citation type="submission" date="2016-10" db="EMBL/GenBank/DDBJ databases">
        <title>The High Quality Genome of Vibrio alginolyticus K01M1.</title>
        <authorList>
            <person name="Wendling C."/>
            <person name="Chibani C.M."/>
            <person name="Hertel R."/>
            <person name="Sproer C."/>
            <person name="Bunk B."/>
            <person name="Overmann J."/>
            <person name="Roth O."/>
            <person name="Liesegang H."/>
        </authorList>
    </citation>
    <scope>NUCLEOTIDE SEQUENCE</scope>
    <source>
        <strain evidence="2">K05K4</strain>
        <plasmid evidence="2">pL289</plasmid>
    </source>
</reference>